<organism evidence="1 2">
    <name type="scientific">Saccharibacillus endophyticus</name>
    <dbReference type="NCBI Taxonomy" id="2060666"/>
    <lineage>
        <taxon>Bacteria</taxon>
        <taxon>Bacillati</taxon>
        <taxon>Bacillota</taxon>
        <taxon>Bacilli</taxon>
        <taxon>Bacillales</taxon>
        <taxon>Paenibacillaceae</taxon>
        <taxon>Saccharibacillus</taxon>
    </lineage>
</organism>
<dbReference type="EMBL" id="BMDD01000001">
    <property type="protein sequence ID" value="GGH71137.1"/>
    <property type="molecule type" value="Genomic_DNA"/>
</dbReference>
<gene>
    <name evidence="1" type="ORF">GCM10007362_07940</name>
</gene>
<evidence type="ECO:0008006" key="3">
    <source>
        <dbReference type="Google" id="ProtNLM"/>
    </source>
</evidence>
<evidence type="ECO:0000313" key="2">
    <source>
        <dbReference type="Proteomes" id="UP000605427"/>
    </source>
</evidence>
<protein>
    <recommendedName>
        <fullName evidence="3">YolD-like family protein</fullName>
    </recommendedName>
</protein>
<evidence type="ECO:0000313" key="1">
    <source>
        <dbReference type="EMBL" id="GGH71137.1"/>
    </source>
</evidence>
<sequence>MTKKLEGNGIWEASRMILPEYRQRILRASAERDQGRRVILHQDELDHIAEAVKRSLVLHSSVKLRLQGNSSGEWVEGIVTDASPIQGTLRLENASGIRRIAYSDIAGAEWKDE</sequence>
<dbReference type="InterPro" id="IPR014962">
    <property type="entry name" value="YolD"/>
</dbReference>
<dbReference type="RefSeq" id="WP_172239349.1">
    <property type="nucleotide sequence ID" value="NZ_BMDD01000001.1"/>
</dbReference>
<dbReference type="Pfam" id="PF08863">
    <property type="entry name" value="YolD"/>
    <property type="match status" value="1"/>
</dbReference>
<proteinExistence type="predicted"/>
<reference evidence="2" key="1">
    <citation type="journal article" date="2019" name="Int. J. Syst. Evol. Microbiol.">
        <title>The Global Catalogue of Microorganisms (GCM) 10K type strain sequencing project: providing services to taxonomists for standard genome sequencing and annotation.</title>
        <authorList>
            <consortium name="The Broad Institute Genomics Platform"/>
            <consortium name="The Broad Institute Genome Sequencing Center for Infectious Disease"/>
            <person name="Wu L."/>
            <person name="Ma J."/>
        </authorList>
    </citation>
    <scope>NUCLEOTIDE SEQUENCE [LARGE SCALE GENOMIC DNA]</scope>
    <source>
        <strain evidence="2">CCM 8702</strain>
    </source>
</reference>
<keyword evidence="2" id="KW-1185">Reference proteome</keyword>
<accession>A0ABQ1ZPS9</accession>
<comment type="caution">
    <text evidence="1">The sequence shown here is derived from an EMBL/GenBank/DDBJ whole genome shotgun (WGS) entry which is preliminary data.</text>
</comment>
<name>A0ABQ1ZPS9_9BACL</name>
<dbReference type="Proteomes" id="UP000605427">
    <property type="component" value="Unassembled WGS sequence"/>
</dbReference>